<accession>A0ABC8JVZ3</accession>
<evidence type="ECO:0000256" key="9">
    <source>
        <dbReference type="ARBA" id="ARBA00023180"/>
    </source>
</evidence>
<dbReference type="FunFam" id="3.40.50.1820:FF:000143">
    <property type="entry name" value="Carboxypeptidase"/>
    <property type="match status" value="1"/>
</dbReference>
<dbReference type="GO" id="GO:0005576">
    <property type="term" value="C:extracellular region"/>
    <property type="evidence" value="ECO:0007669"/>
    <property type="project" value="UniProtKB-SubCell"/>
</dbReference>
<keyword evidence="3" id="KW-0964">Secreted</keyword>
<dbReference type="PROSITE" id="PS00131">
    <property type="entry name" value="CARBOXYPEPT_SER_SER"/>
    <property type="match status" value="1"/>
</dbReference>
<feature type="signal peptide" evidence="11">
    <location>
        <begin position="1"/>
        <end position="20"/>
    </location>
</feature>
<evidence type="ECO:0000256" key="10">
    <source>
        <dbReference type="ARBA" id="ARBA00037399"/>
    </source>
</evidence>
<reference evidence="12 13" key="1">
    <citation type="submission" date="2022-03" db="EMBL/GenBank/DDBJ databases">
        <authorList>
            <person name="Macdonald S."/>
            <person name="Ahmed S."/>
            <person name="Newling K."/>
        </authorList>
    </citation>
    <scope>NUCLEOTIDE SEQUENCE [LARGE SCALE GENOMIC DNA]</scope>
</reference>
<dbReference type="PANTHER" id="PTHR11802:SF334">
    <property type="entry name" value="SERINE CARBOXYPEPTIDASE-LIKE 21"/>
    <property type="match status" value="1"/>
</dbReference>
<evidence type="ECO:0000256" key="1">
    <source>
        <dbReference type="ARBA" id="ARBA00004613"/>
    </source>
</evidence>
<evidence type="ECO:0000256" key="5">
    <source>
        <dbReference type="ARBA" id="ARBA00022670"/>
    </source>
</evidence>
<keyword evidence="8" id="KW-1015">Disulfide bond</keyword>
<evidence type="ECO:0000256" key="6">
    <source>
        <dbReference type="ARBA" id="ARBA00022729"/>
    </source>
</evidence>
<dbReference type="GO" id="GO:0004185">
    <property type="term" value="F:serine-type carboxypeptidase activity"/>
    <property type="evidence" value="ECO:0007669"/>
    <property type="project" value="UniProtKB-UniRule"/>
</dbReference>
<proteinExistence type="inferred from homology"/>
<gene>
    <name evidence="12" type="ORF">ERUC_LOCUS13087</name>
</gene>
<name>A0ABC8JVZ3_ERUVS</name>
<dbReference type="PRINTS" id="PR00724">
    <property type="entry name" value="CRBOXYPTASEC"/>
</dbReference>
<dbReference type="GO" id="GO:0006508">
    <property type="term" value="P:proteolysis"/>
    <property type="evidence" value="ECO:0007669"/>
    <property type="project" value="UniProtKB-KW"/>
</dbReference>
<keyword evidence="6 11" id="KW-0732">Signal</keyword>
<keyword evidence="4 11" id="KW-0121">Carboxypeptidase</keyword>
<evidence type="ECO:0000256" key="8">
    <source>
        <dbReference type="ARBA" id="ARBA00023157"/>
    </source>
</evidence>
<feature type="chain" id="PRO_5044525014" description="Carboxypeptidase" evidence="11">
    <location>
        <begin position="21"/>
        <end position="494"/>
    </location>
</feature>
<evidence type="ECO:0000256" key="2">
    <source>
        <dbReference type="ARBA" id="ARBA00009431"/>
    </source>
</evidence>
<dbReference type="AlphaFoldDB" id="A0ABC8JVZ3"/>
<dbReference type="Gene3D" id="3.40.50.12670">
    <property type="match status" value="1"/>
</dbReference>
<keyword evidence="7 11" id="KW-0378">Hydrolase</keyword>
<dbReference type="Pfam" id="PF00450">
    <property type="entry name" value="Peptidase_S10"/>
    <property type="match status" value="1"/>
</dbReference>
<dbReference type="InterPro" id="IPR018202">
    <property type="entry name" value="Ser_caboxypep_ser_AS"/>
</dbReference>
<comment type="caution">
    <text evidence="12">The sequence shown here is derived from an EMBL/GenBank/DDBJ whole genome shotgun (WGS) entry which is preliminary data.</text>
</comment>
<keyword evidence="9" id="KW-0325">Glycoprotein</keyword>
<dbReference type="EC" id="3.4.16.-" evidence="11"/>
<comment type="subcellular location">
    <subcellularLocation>
        <location evidence="1">Secreted</location>
    </subcellularLocation>
</comment>
<dbReference type="Gene3D" id="3.40.50.1820">
    <property type="entry name" value="alpha/beta hydrolase"/>
    <property type="match status" value="1"/>
</dbReference>
<dbReference type="PANTHER" id="PTHR11802">
    <property type="entry name" value="SERINE PROTEASE FAMILY S10 SERINE CARBOXYPEPTIDASE"/>
    <property type="match status" value="1"/>
</dbReference>
<sequence length="494" mass="55191">MGWLMEALLVASVLLSLGFAVIESAPESALVTELSGFNGSLPSKHYAGYVAIDKEGRKNLWYYFVESERNVSGDPVVLWLNGGPGCSSMDGFIYEHGPFNFEKTKTKAARLHLNRYSWSKVSNIIYLDSPVGVGYSYSKDKSDYTANDTQTAYDSHAFLIEWLKMFPEFQSNPFYISGESYAGVYVPTLASEVVKGHLYNYRFYKNVTMPVINFKGYLVGNGVTDPVFDGNALVPFAHGMGLISNELYEETKAVCKGDYHKKPDRSIECAELLRKVSADVSLLNIYNILEPCFHETSVSAFDMGSLPPSFLELGKTERPLPVRKRMFGRAWPLGTVVRPGILPSWPQILAGSSLSCMDDRVATTWLNDPAVRKAVHAKEESEIGRWELCTKKVAYTHDAGSMIEFHRNLTLSGYRALIFSGDHDMCVPYTGSEAWTKSMGYKVVDEWRPWMSNNQVAGFTQGYANNLTFLTIKGSGHTVPEYKPHEALDSIPVF</sequence>
<evidence type="ECO:0000313" key="12">
    <source>
        <dbReference type="EMBL" id="CAH8334319.1"/>
    </source>
</evidence>
<protein>
    <recommendedName>
        <fullName evidence="11">Carboxypeptidase</fullName>
        <ecNumber evidence="11">3.4.16.-</ecNumber>
    </recommendedName>
</protein>
<dbReference type="EMBL" id="CAKOAT010124710">
    <property type="protein sequence ID" value="CAH8334319.1"/>
    <property type="molecule type" value="Genomic_DNA"/>
</dbReference>
<dbReference type="SUPFAM" id="SSF53474">
    <property type="entry name" value="alpha/beta-Hydrolases"/>
    <property type="match status" value="1"/>
</dbReference>
<comment type="similarity">
    <text evidence="2 11">Belongs to the peptidase S10 family.</text>
</comment>
<keyword evidence="5 11" id="KW-0645">Protease</keyword>
<dbReference type="Proteomes" id="UP001642260">
    <property type="component" value="Unassembled WGS sequence"/>
</dbReference>
<dbReference type="InterPro" id="IPR001563">
    <property type="entry name" value="Peptidase_S10"/>
</dbReference>
<dbReference type="InterPro" id="IPR033124">
    <property type="entry name" value="Ser_caboxypep_his_AS"/>
</dbReference>
<evidence type="ECO:0000256" key="3">
    <source>
        <dbReference type="ARBA" id="ARBA00022525"/>
    </source>
</evidence>
<evidence type="ECO:0000256" key="11">
    <source>
        <dbReference type="RuleBase" id="RU361156"/>
    </source>
</evidence>
<keyword evidence="13" id="KW-1185">Reference proteome</keyword>
<dbReference type="InterPro" id="IPR029058">
    <property type="entry name" value="AB_hydrolase_fold"/>
</dbReference>
<comment type="function">
    <text evidence="10">Probable carboxypeptidase.</text>
</comment>
<organism evidence="12 13">
    <name type="scientific">Eruca vesicaria subsp. sativa</name>
    <name type="common">Garden rocket</name>
    <name type="synonym">Eruca sativa</name>
    <dbReference type="NCBI Taxonomy" id="29727"/>
    <lineage>
        <taxon>Eukaryota</taxon>
        <taxon>Viridiplantae</taxon>
        <taxon>Streptophyta</taxon>
        <taxon>Embryophyta</taxon>
        <taxon>Tracheophyta</taxon>
        <taxon>Spermatophyta</taxon>
        <taxon>Magnoliopsida</taxon>
        <taxon>eudicotyledons</taxon>
        <taxon>Gunneridae</taxon>
        <taxon>Pentapetalae</taxon>
        <taxon>rosids</taxon>
        <taxon>malvids</taxon>
        <taxon>Brassicales</taxon>
        <taxon>Brassicaceae</taxon>
        <taxon>Brassiceae</taxon>
        <taxon>Eruca</taxon>
    </lineage>
</organism>
<dbReference type="FunFam" id="3.40.50.12670:FF:000001">
    <property type="entry name" value="Carboxypeptidase"/>
    <property type="match status" value="1"/>
</dbReference>
<evidence type="ECO:0000256" key="4">
    <source>
        <dbReference type="ARBA" id="ARBA00022645"/>
    </source>
</evidence>
<evidence type="ECO:0000256" key="7">
    <source>
        <dbReference type="ARBA" id="ARBA00022801"/>
    </source>
</evidence>
<dbReference type="PROSITE" id="PS00560">
    <property type="entry name" value="CARBOXYPEPT_SER_HIS"/>
    <property type="match status" value="1"/>
</dbReference>
<evidence type="ECO:0000313" key="13">
    <source>
        <dbReference type="Proteomes" id="UP001642260"/>
    </source>
</evidence>